<name>A0A336JHZ9_9BRAD</name>
<gene>
    <name evidence="1" type="ORF">BJ125_102116</name>
    <name evidence="2" type="ORF">SAMN05892882_102116</name>
</gene>
<keyword evidence="4" id="KW-1185">Reference proteome</keyword>
<dbReference type="RefSeq" id="WP_114356455.1">
    <property type="nucleotide sequence ID" value="NZ_QRDT01000002.1"/>
</dbReference>
<dbReference type="OrthoDB" id="8139804at2"/>
<evidence type="ECO:0000313" key="1">
    <source>
        <dbReference type="EMBL" id="RED41947.1"/>
    </source>
</evidence>
<organism evidence="2 3">
    <name type="scientific">Rhodopseudomonas pentothenatexigens</name>
    <dbReference type="NCBI Taxonomy" id="999699"/>
    <lineage>
        <taxon>Bacteria</taxon>
        <taxon>Pseudomonadati</taxon>
        <taxon>Pseudomonadota</taxon>
        <taxon>Alphaproteobacteria</taxon>
        <taxon>Hyphomicrobiales</taxon>
        <taxon>Nitrobacteraceae</taxon>
        <taxon>Rhodopseudomonas</taxon>
    </lineage>
</organism>
<dbReference type="EMBL" id="UFQQ01000002">
    <property type="protein sequence ID" value="SSW89307.1"/>
    <property type="molecule type" value="Genomic_DNA"/>
</dbReference>
<accession>A0A336JHZ9</accession>
<dbReference type="Proteomes" id="UP000252631">
    <property type="component" value="Unassembled WGS sequence"/>
</dbReference>
<proteinExistence type="predicted"/>
<reference evidence="1 4" key="2">
    <citation type="submission" date="2018-07" db="EMBL/GenBank/DDBJ databases">
        <title>Genomic Encyclopedia of Archaeal and Bacterial Type Strains, Phase II (KMG-II): from individual species to whole genera.</title>
        <authorList>
            <person name="Goeker M."/>
        </authorList>
    </citation>
    <scope>NUCLEOTIDE SEQUENCE [LARGE SCALE GENOMIC DNA]</scope>
    <source>
        <strain evidence="1 4">JA575</strain>
    </source>
</reference>
<dbReference type="AlphaFoldDB" id="A0A336JHZ9"/>
<protein>
    <recommendedName>
        <fullName evidence="5">PAS domain-containing protein</fullName>
    </recommendedName>
</protein>
<dbReference type="EMBL" id="QRDT01000002">
    <property type="protein sequence ID" value="RED41947.1"/>
    <property type="molecule type" value="Genomic_DNA"/>
</dbReference>
<dbReference type="Proteomes" id="UP000256343">
    <property type="component" value="Unassembled WGS sequence"/>
</dbReference>
<evidence type="ECO:0000313" key="2">
    <source>
        <dbReference type="EMBL" id="SSW89307.1"/>
    </source>
</evidence>
<evidence type="ECO:0000313" key="3">
    <source>
        <dbReference type="Proteomes" id="UP000252631"/>
    </source>
</evidence>
<reference evidence="2 3" key="1">
    <citation type="submission" date="2017-08" db="EMBL/GenBank/DDBJ databases">
        <authorList>
            <person name="de Groot N.N."/>
        </authorList>
    </citation>
    <scope>NUCLEOTIDE SEQUENCE [LARGE SCALE GENOMIC DNA]</scope>
    <source>
        <strain evidence="2 3">JA575</strain>
    </source>
</reference>
<evidence type="ECO:0008006" key="5">
    <source>
        <dbReference type="Google" id="ProtNLM"/>
    </source>
</evidence>
<evidence type="ECO:0000313" key="4">
    <source>
        <dbReference type="Proteomes" id="UP000256343"/>
    </source>
</evidence>
<sequence>MFANPSSAEVVRHVPHRWLINQWARGGRIADPALVPFAFEPASIDMSRSIITRVVGDGEPRRYQVLHYGSLMAAATGLEPRGRYLDEVLPSATRDHVLMQYELCRRSRKPVYSISHISDVHDVPVDYEKLLLPFTGADGEVHCIFTTSLLISTEGRFERDGIFAHGDFPSANTVVVYAIDVARADDAPSAVAV</sequence>